<keyword evidence="1" id="KW-0812">Transmembrane</keyword>
<protein>
    <recommendedName>
        <fullName evidence="4">Bacterial Pleckstrin homology domain-containing protein</fullName>
    </recommendedName>
</protein>
<dbReference type="RefSeq" id="WP_128622293.1">
    <property type="nucleotide sequence ID" value="NZ_JAPNUU010000010.1"/>
</dbReference>
<keyword evidence="1" id="KW-0472">Membrane</keyword>
<evidence type="ECO:0000313" key="2">
    <source>
        <dbReference type="EMBL" id="NYR16381.1"/>
    </source>
</evidence>
<proteinExistence type="predicted"/>
<feature type="transmembrane region" description="Helical" evidence="1">
    <location>
        <begin position="51"/>
        <end position="74"/>
    </location>
</feature>
<evidence type="ECO:0008006" key="4">
    <source>
        <dbReference type="Google" id="ProtNLM"/>
    </source>
</evidence>
<gene>
    <name evidence="2" type="ORF">HC235_10660</name>
</gene>
<sequence>MEFWITRTEILLSSIFESRVLHVALAFVLSVLAMLYVYYSIYVRDEKKRKTLIIIAAATPLVVMGTVATGVLTAPPVIGFKINKTHIVVDVGWWGMPRGAVYEIDKCQVDWLRTSEVEIYRAMGFGAGRITVGRLTIRDGASLTGYGLVVEPSEWIAVARCPDAILILSAPGLSPDAAR</sequence>
<feature type="transmembrane region" description="Helical" evidence="1">
    <location>
        <begin position="20"/>
        <end position="39"/>
    </location>
</feature>
<reference evidence="2 3" key="1">
    <citation type="journal article" date="2020" name="Nat. Commun.">
        <title>The structures of two archaeal type IV pili illuminate evolutionary relationships.</title>
        <authorList>
            <person name="Wang F."/>
            <person name="Baquero D.P."/>
            <person name="Su Z."/>
            <person name="Beltran L.C."/>
            <person name="Prangishvili D."/>
            <person name="Krupovic M."/>
            <person name="Egelman E.H."/>
        </authorList>
    </citation>
    <scope>NUCLEOTIDE SEQUENCE [LARGE SCALE GENOMIC DNA]</scope>
    <source>
        <strain evidence="2 3">2GA</strain>
    </source>
</reference>
<accession>A0A7L4PBY0</accession>
<evidence type="ECO:0000313" key="3">
    <source>
        <dbReference type="Proteomes" id="UP000554766"/>
    </source>
</evidence>
<dbReference type="EMBL" id="JAAVJF010000005">
    <property type="protein sequence ID" value="NYR16381.1"/>
    <property type="molecule type" value="Genomic_DNA"/>
</dbReference>
<dbReference type="AlphaFoldDB" id="A0A7L4PBY0"/>
<dbReference type="Proteomes" id="UP000554766">
    <property type="component" value="Unassembled WGS sequence"/>
</dbReference>
<keyword evidence="3" id="KW-1185">Reference proteome</keyword>
<keyword evidence="1" id="KW-1133">Transmembrane helix</keyword>
<name>A0A7L4PBY0_9CREN</name>
<comment type="caution">
    <text evidence="2">The sequence shown here is derived from an EMBL/GenBank/DDBJ whole genome shotgun (WGS) entry which is preliminary data.</text>
</comment>
<organism evidence="2 3">
    <name type="scientific">Pyrobaculum arsenaticum</name>
    <dbReference type="NCBI Taxonomy" id="121277"/>
    <lineage>
        <taxon>Archaea</taxon>
        <taxon>Thermoproteota</taxon>
        <taxon>Thermoprotei</taxon>
        <taxon>Thermoproteales</taxon>
        <taxon>Thermoproteaceae</taxon>
        <taxon>Pyrobaculum</taxon>
    </lineage>
</organism>
<evidence type="ECO:0000256" key="1">
    <source>
        <dbReference type="SAM" id="Phobius"/>
    </source>
</evidence>